<evidence type="ECO:0000313" key="8">
    <source>
        <dbReference type="Ensembl" id="ENSCCRP00000105841.1"/>
    </source>
</evidence>
<keyword evidence="5" id="KW-0325">Glycoprotein</keyword>
<dbReference type="InterPro" id="IPR036084">
    <property type="entry name" value="Ser_inhib-like_sf"/>
</dbReference>
<dbReference type="PANTHER" id="PTHR46160">
    <property type="entry name" value="ALPHA-TECTORIN-RELATED"/>
    <property type="match status" value="1"/>
</dbReference>
<keyword evidence="9" id="KW-1185">Reference proteome</keyword>
<evidence type="ECO:0008006" key="10">
    <source>
        <dbReference type="Google" id="ProtNLM"/>
    </source>
</evidence>
<dbReference type="SMART" id="SM00216">
    <property type="entry name" value="VWD"/>
    <property type="match status" value="1"/>
</dbReference>
<dbReference type="Pfam" id="PF12714">
    <property type="entry name" value="TILa"/>
    <property type="match status" value="1"/>
</dbReference>
<name>A0A9J7XHL8_CYPCA</name>
<dbReference type="AlphaFoldDB" id="A0A9J7XHL8"/>
<dbReference type="SMART" id="SM00832">
    <property type="entry name" value="C8"/>
    <property type="match status" value="1"/>
</dbReference>
<dbReference type="FunFam" id="2.10.25.10:FF:000055">
    <property type="entry name" value="alpha-tectorin isoform X1"/>
    <property type="match status" value="1"/>
</dbReference>
<dbReference type="InterPro" id="IPR052749">
    <property type="entry name" value="Alpha-tectorin"/>
</dbReference>
<dbReference type="SMART" id="SM00539">
    <property type="entry name" value="NIDO"/>
    <property type="match status" value="1"/>
</dbReference>
<keyword evidence="3" id="KW-0472">Membrane</keyword>
<dbReference type="Pfam" id="PF01826">
    <property type="entry name" value="TIL"/>
    <property type="match status" value="1"/>
</dbReference>
<evidence type="ECO:0000256" key="4">
    <source>
        <dbReference type="ARBA" id="ARBA00023157"/>
    </source>
</evidence>
<dbReference type="PROSITE" id="PS51233">
    <property type="entry name" value="VWFD"/>
    <property type="match status" value="2"/>
</dbReference>
<feature type="domain" description="VWFD" evidence="7">
    <location>
        <begin position="610"/>
        <end position="752"/>
    </location>
</feature>
<keyword evidence="2" id="KW-0732">Signal</keyword>
<organism evidence="8 9">
    <name type="scientific">Cyprinus carpio carpio</name>
    <dbReference type="NCBI Taxonomy" id="630221"/>
    <lineage>
        <taxon>Eukaryota</taxon>
        <taxon>Metazoa</taxon>
        <taxon>Chordata</taxon>
        <taxon>Craniata</taxon>
        <taxon>Vertebrata</taxon>
        <taxon>Euteleostomi</taxon>
        <taxon>Actinopterygii</taxon>
        <taxon>Neopterygii</taxon>
        <taxon>Teleostei</taxon>
        <taxon>Ostariophysi</taxon>
        <taxon>Cypriniformes</taxon>
        <taxon>Cyprinidae</taxon>
        <taxon>Cyprininae</taxon>
        <taxon>Cyprinus</taxon>
    </lineage>
</organism>
<evidence type="ECO:0000259" key="7">
    <source>
        <dbReference type="PROSITE" id="PS51233"/>
    </source>
</evidence>
<dbReference type="Proteomes" id="UP001108240">
    <property type="component" value="Unplaced"/>
</dbReference>
<keyword evidence="4" id="KW-1015">Disulfide bond</keyword>
<evidence type="ECO:0000256" key="3">
    <source>
        <dbReference type="ARBA" id="ARBA00023136"/>
    </source>
</evidence>
<dbReference type="Gene3D" id="2.10.25.10">
    <property type="entry name" value="Laminin"/>
    <property type="match status" value="1"/>
</dbReference>
<dbReference type="InterPro" id="IPR014853">
    <property type="entry name" value="VWF/SSPO/ZAN-like_Cys-rich_dom"/>
</dbReference>
<dbReference type="SUPFAM" id="SSF57567">
    <property type="entry name" value="Serine protease inhibitors"/>
    <property type="match status" value="1"/>
</dbReference>
<protein>
    <recommendedName>
        <fullName evidence="10">Alpha-tectorin</fullName>
    </recommendedName>
</protein>
<evidence type="ECO:0000259" key="6">
    <source>
        <dbReference type="PROSITE" id="PS51220"/>
    </source>
</evidence>
<sequence length="752" mass="83522">MSQDMNGHSTVEIDGETRNLPILLDSGRVSVYSSAQKIFVSTDFGFSVNYGGSWTVNIIVPANYSGVTCGLCGNFNGQRNDDFMTPSGALVHSADQFGASWKVEDELPCNDGCGNNCPLCQDQTSARSLCDIIRSSEGPFSFCHVYVDPQAYFDDCVFDVCLSGNRNDVLCRSIQTYASACQSNNAVIYPWRESASCVTTCPENSHYELCGTDCGHTCASSIDVSCEHTCSEGCFCDVGLVRSGGLCVPVDQCGCLYDGFYLNVGEQFWNIECSQRCECFAPNDLRCSATSCQPTMVCMIRDGRRDCYEESTTYITTTRSRLPSEQSTLHMTTTRPIHPAVFYPFGPGDTENGRSDDGSSSVIYLLQQFIFFGQSYSQIYVNNNGHLTFDGPFHSWTPYQFPGYGGRDLISPFWTDIDNRGNGVISYRQYTSGSVLTEATQDINQYFPDLSFSATWVFVATWDRVAYFPLSGTETSFQVVLISDGHYTFILMNYGTIAPIQYVQAGYDTINSRYHFSIPGSFSSYITNLTYSSNVNVPGRWAFRTDHGSRGCQFNGIPVQLGDSFWSGATCQERCTCTSSGLQCSHEPCSYSQACRPAAFQYSCQNIQRQTCTISGDPHYYTFDNQVFHFQGTCTYVLSEACGNGLPYYRIEGKNEHRGSTHVSWTRMVRVFVYDEVIELVKGHYYDAKVNGSFAAMPFTLRNGSIQVYQSGFSLAISTDFGLLVTYDAYSYVSISVPYNYFNATCGLCGNF</sequence>
<comment type="subcellular location">
    <subcellularLocation>
        <location evidence="1">Membrane</location>
    </subcellularLocation>
</comment>
<dbReference type="Ensembl" id="ENSCCRT00000157253.1">
    <property type="protein sequence ID" value="ENSCCRP00000105841.1"/>
    <property type="gene ID" value="ENSCCRG00000061633.1"/>
</dbReference>
<evidence type="ECO:0000256" key="2">
    <source>
        <dbReference type="ARBA" id="ARBA00022729"/>
    </source>
</evidence>
<dbReference type="InterPro" id="IPR003886">
    <property type="entry name" value="NIDO_dom"/>
</dbReference>
<dbReference type="GO" id="GO:0016020">
    <property type="term" value="C:membrane"/>
    <property type="evidence" value="ECO:0007669"/>
    <property type="project" value="UniProtKB-SubCell"/>
</dbReference>
<dbReference type="GO" id="GO:0007160">
    <property type="term" value="P:cell-matrix adhesion"/>
    <property type="evidence" value="ECO:0007669"/>
    <property type="project" value="InterPro"/>
</dbReference>
<accession>A0A9J7XHL8</accession>
<dbReference type="InterPro" id="IPR001846">
    <property type="entry name" value="VWF_type-D"/>
</dbReference>
<dbReference type="GeneTree" id="ENSGT00950000183155"/>
<dbReference type="InterPro" id="IPR025615">
    <property type="entry name" value="TILa_dom"/>
</dbReference>
<proteinExistence type="predicted"/>
<reference evidence="8" key="1">
    <citation type="submission" date="2025-08" db="UniProtKB">
        <authorList>
            <consortium name="Ensembl"/>
        </authorList>
    </citation>
    <scope>IDENTIFICATION</scope>
</reference>
<dbReference type="Pfam" id="PF00094">
    <property type="entry name" value="VWD"/>
    <property type="match status" value="2"/>
</dbReference>
<evidence type="ECO:0000313" key="9">
    <source>
        <dbReference type="Proteomes" id="UP001108240"/>
    </source>
</evidence>
<evidence type="ECO:0000256" key="5">
    <source>
        <dbReference type="ARBA" id="ARBA00023180"/>
    </source>
</evidence>
<dbReference type="PANTHER" id="PTHR46160:SF9">
    <property type="entry name" value="PROTEIN PRY2-RELATED"/>
    <property type="match status" value="1"/>
</dbReference>
<evidence type="ECO:0000256" key="1">
    <source>
        <dbReference type="ARBA" id="ARBA00004370"/>
    </source>
</evidence>
<dbReference type="PROSITE" id="PS51220">
    <property type="entry name" value="NIDO"/>
    <property type="match status" value="1"/>
</dbReference>
<feature type="domain" description="NIDO" evidence="6">
    <location>
        <begin position="412"/>
        <end position="548"/>
    </location>
</feature>
<feature type="domain" description="VWFD" evidence="7">
    <location>
        <begin position="1"/>
        <end position="110"/>
    </location>
</feature>
<dbReference type="Pfam" id="PF06119">
    <property type="entry name" value="NIDO"/>
    <property type="match status" value="1"/>
</dbReference>
<reference evidence="8" key="2">
    <citation type="submission" date="2025-09" db="UniProtKB">
        <authorList>
            <consortium name="Ensembl"/>
        </authorList>
    </citation>
    <scope>IDENTIFICATION</scope>
</reference>
<dbReference type="Pfam" id="PF08742">
    <property type="entry name" value="C8"/>
    <property type="match status" value="1"/>
</dbReference>
<dbReference type="CDD" id="cd19941">
    <property type="entry name" value="TIL"/>
    <property type="match status" value="1"/>
</dbReference>
<dbReference type="OMA" id="HYYDAKV"/>
<dbReference type="InterPro" id="IPR002919">
    <property type="entry name" value="TIL_dom"/>
</dbReference>